<comment type="catalytic activity">
    <reaction evidence="3 4">
        <text>[thioredoxin]-disulfide + L-methionine + H2O = L-methionine (S)-S-oxide + [thioredoxin]-dithiol</text>
        <dbReference type="Rhea" id="RHEA:19993"/>
        <dbReference type="Rhea" id="RHEA-COMP:10698"/>
        <dbReference type="Rhea" id="RHEA-COMP:10700"/>
        <dbReference type="ChEBI" id="CHEBI:15377"/>
        <dbReference type="ChEBI" id="CHEBI:29950"/>
        <dbReference type="ChEBI" id="CHEBI:50058"/>
        <dbReference type="ChEBI" id="CHEBI:57844"/>
        <dbReference type="ChEBI" id="CHEBI:58772"/>
        <dbReference type="EC" id="1.8.4.11"/>
    </reaction>
</comment>
<dbReference type="SUPFAM" id="SSF55068">
    <property type="entry name" value="Peptide methionine sulfoxide reductase"/>
    <property type="match status" value="1"/>
</dbReference>
<feature type="active site" evidence="4">
    <location>
        <position position="31"/>
    </location>
</feature>
<dbReference type="PANTHER" id="PTHR43774">
    <property type="entry name" value="PEPTIDE METHIONINE SULFOXIDE REDUCTASE"/>
    <property type="match status" value="1"/>
</dbReference>
<gene>
    <name evidence="4" type="primary">msrA</name>
    <name evidence="6" type="ORF">E9232_002862</name>
</gene>
<evidence type="ECO:0000256" key="4">
    <source>
        <dbReference type="HAMAP-Rule" id="MF_01401"/>
    </source>
</evidence>
<dbReference type="InterPro" id="IPR036509">
    <property type="entry name" value="Met_Sox_Rdtase_MsrA_sf"/>
</dbReference>
<evidence type="ECO:0000259" key="5">
    <source>
        <dbReference type="Pfam" id="PF01625"/>
    </source>
</evidence>
<dbReference type="PANTHER" id="PTHR43774:SF1">
    <property type="entry name" value="PEPTIDE METHIONINE SULFOXIDE REDUCTASE MSRA 2"/>
    <property type="match status" value="1"/>
</dbReference>
<proteinExistence type="inferred from homology"/>
<name>A0ABU1JNZ3_9PROT</name>
<dbReference type="HAMAP" id="MF_01401">
    <property type="entry name" value="MsrA"/>
    <property type="match status" value="1"/>
</dbReference>
<sequence length="205" mass="22486">MGLKIDPWSFPDPELAATEQGRRSIVLGGGCFWCTEAVYSQLDGVLSVRPGYAGDSKDTADYRTVSTGRTNHAEVIEVVYDAGKIGLGQILKLFFSIAHDPTQKDRQGADVGRQYRSAIFTADGEQKRVAEAYIAQIDKAGLFDDPVATEVVPLEAFYEAEEYHHDYAARNPNQPYIRAVSTPKVEKLKKVHGDLLKAGAKDAAH</sequence>
<protein>
    <recommendedName>
        <fullName evidence="4">Peptide methionine sulfoxide reductase MsrA</fullName>
        <shortName evidence="4">Protein-methionine-S-oxide reductase</shortName>
        <ecNumber evidence="4">1.8.4.11</ecNumber>
    </recommendedName>
    <alternativeName>
        <fullName evidence="4">Peptide-methionine (S)-S-oxide reductase</fullName>
        <shortName evidence="4">Peptide Met(O) reductase</shortName>
    </alternativeName>
</protein>
<accession>A0ABU1JNZ3</accession>
<evidence type="ECO:0000256" key="1">
    <source>
        <dbReference type="ARBA" id="ARBA00023002"/>
    </source>
</evidence>
<feature type="domain" description="Peptide methionine sulphoxide reductase MsrA" evidence="5">
    <location>
        <begin position="25"/>
        <end position="176"/>
    </location>
</feature>
<dbReference type="Gene3D" id="3.30.1060.10">
    <property type="entry name" value="Peptide methionine sulphoxide reductase MsrA"/>
    <property type="match status" value="1"/>
</dbReference>
<dbReference type="EC" id="1.8.4.11" evidence="4"/>
<comment type="similarity">
    <text evidence="4">Belongs to the MsrA Met sulfoxide reductase family.</text>
</comment>
<comment type="caution">
    <text evidence="6">The sequence shown here is derived from an EMBL/GenBank/DDBJ whole genome shotgun (WGS) entry which is preliminary data.</text>
</comment>
<comment type="catalytic activity">
    <reaction evidence="2 4">
        <text>L-methionyl-[protein] + [thioredoxin]-disulfide + H2O = L-methionyl-(S)-S-oxide-[protein] + [thioredoxin]-dithiol</text>
        <dbReference type="Rhea" id="RHEA:14217"/>
        <dbReference type="Rhea" id="RHEA-COMP:10698"/>
        <dbReference type="Rhea" id="RHEA-COMP:10700"/>
        <dbReference type="Rhea" id="RHEA-COMP:12313"/>
        <dbReference type="Rhea" id="RHEA-COMP:12315"/>
        <dbReference type="ChEBI" id="CHEBI:15377"/>
        <dbReference type="ChEBI" id="CHEBI:16044"/>
        <dbReference type="ChEBI" id="CHEBI:29950"/>
        <dbReference type="ChEBI" id="CHEBI:44120"/>
        <dbReference type="ChEBI" id="CHEBI:50058"/>
        <dbReference type="EC" id="1.8.4.11"/>
    </reaction>
</comment>
<organism evidence="6 7">
    <name type="scientific">Inquilinus ginsengisoli</name>
    <dbReference type="NCBI Taxonomy" id="363840"/>
    <lineage>
        <taxon>Bacteria</taxon>
        <taxon>Pseudomonadati</taxon>
        <taxon>Pseudomonadota</taxon>
        <taxon>Alphaproteobacteria</taxon>
        <taxon>Rhodospirillales</taxon>
        <taxon>Rhodospirillaceae</taxon>
        <taxon>Inquilinus</taxon>
    </lineage>
</organism>
<dbReference type="GO" id="GO:0008113">
    <property type="term" value="F:peptide-methionine (S)-S-oxide reductase activity"/>
    <property type="evidence" value="ECO:0007669"/>
    <property type="project" value="UniProtKB-EC"/>
</dbReference>
<dbReference type="Proteomes" id="UP001262410">
    <property type="component" value="Unassembled WGS sequence"/>
</dbReference>
<comment type="function">
    <text evidence="4">Has an important function as a repair enzyme for proteins that have been inactivated by oxidation. Catalyzes the reversible oxidation-reduction of methionine sulfoxide in proteins to methionine.</text>
</comment>
<keyword evidence="1 4" id="KW-0560">Oxidoreductase</keyword>
<dbReference type="NCBIfam" id="TIGR00401">
    <property type="entry name" value="msrA"/>
    <property type="match status" value="1"/>
</dbReference>
<evidence type="ECO:0000256" key="2">
    <source>
        <dbReference type="ARBA" id="ARBA00047806"/>
    </source>
</evidence>
<dbReference type="Pfam" id="PF01625">
    <property type="entry name" value="PMSR"/>
    <property type="match status" value="1"/>
</dbReference>
<evidence type="ECO:0000313" key="6">
    <source>
        <dbReference type="EMBL" id="MDR6290341.1"/>
    </source>
</evidence>
<keyword evidence="7" id="KW-1185">Reference proteome</keyword>
<evidence type="ECO:0000313" key="7">
    <source>
        <dbReference type="Proteomes" id="UP001262410"/>
    </source>
</evidence>
<reference evidence="6 7" key="1">
    <citation type="submission" date="2023-07" db="EMBL/GenBank/DDBJ databases">
        <title>Sorghum-associated microbial communities from plants grown in Nebraska, USA.</title>
        <authorList>
            <person name="Schachtman D."/>
        </authorList>
    </citation>
    <scope>NUCLEOTIDE SEQUENCE [LARGE SCALE GENOMIC DNA]</scope>
    <source>
        <strain evidence="6 7">584</strain>
    </source>
</reference>
<dbReference type="EMBL" id="JAVDPW010000004">
    <property type="protein sequence ID" value="MDR6290341.1"/>
    <property type="molecule type" value="Genomic_DNA"/>
</dbReference>
<evidence type="ECO:0000256" key="3">
    <source>
        <dbReference type="ARBA" id="ARBA00048782"/>
    </source>
</evidence>
<dbReference type="RefSeq" id="WP_309794810.1">
    <property type="nucleotide sequence ID" value="NZ_JAVDPW010000004.1"/>
</dbReference>
<dbReference type="InterPro" id="IPR002569">
    <property type="entry name" value="Met_Sox_Rdtase_MsrA_dom"/>
</dbReference>